<dbReference type="UniPathway" id="UPA00241">
    <property type="reaction ID" value="UER00353"/>
</dbReference>
<feature type="binding site" evidence="3">
    <location>
        <position position="336"/>
    </location>
    <ligand>
        <name>CTP</name>
        <dbReference type="ChEBI" id="CHEBI:37563"/>
    </ligand>
</feature>
<dbReference type="STRING" id="1561003.Ark11_1416"/>
<dbReference type="GO" id="GO:0004632">
    <property type="term" value="F:phosphopantothenate--cysteine ligase activity"/>
    <property type="evidence" value="ECO:0007669"/>
    <property type="project" value="UniProtKB-UniRule"/>
</dbReference>
<dbReference type="PANTHER" id="PTHR14359">
    <property type="entry name" value="HOMO-OLIGOMERIC FLAVIN CONTAINING CYS DECARBOXYLASE FAMILY"/>
    <property type="match status" value="1"/>
</dbReference>
<comment type="cofactor">
    <cofactor evidence="3">
        <name>FMN</name>
        <dbReference type="ChEBI" id="CHEBI:58210"/>
    </cofactor>
    <text evidence="3">Binds 1 FMN per subunit.</text>
</comment>
<accession>A0A0S4M359</accession>
<organism evidence="7 8">
    <name type="scientific">Candidatus Ichthyocystis hellenicum</name>
    <dbReference type="NCBI Taxonomy" id="1561003"/>
    <lineage>
        <taxon>Bacteria</taxon>
        <taxon>Pseudomonadati</taxon>
        <taxon>Pseudomonadota</taxon>
        <taxon>Betaproteobacteria</taxon>
        <taxon>Burkholderiales</taxon>
        <taxon>Candidatus Ichthyocystis</taxon>
    </lineage>
</organism>
<dbReference type="NCBIfam" id="TIGR00521">
    <property type="entry name" value="coaBC_dfp"/>
    <property type="match status" value="1"/>
</dbReference>
<dbReference type="InterPro" id="IPR005252">
    <property type="entry name" value="CoaBC"/>
</dbReference>
<name>A0A0S4M359_9BURK</name>
<evidence type="ECO:0000259" key="5">
    <source>
        <dbReference type="Pfam" id="PF02441"/>
    </source>
</evidence>
<dbReference type="Gene3D" id="3.40.50.10300">
    <property type="entry name" value="CoaB-like"/>
    <property type="match status" value="1"/>
</dbReference>
<dbReference type="RefSeq" id="WP_092343362.1">
    <property type="nucleotide sequence ID" value="NZ_FLSL01000097.1"/>
</dbReference>
<dbReference type="HAMAP" id="MF_02225">
    <property type="entry name" value="CoaBC"/>
    <property type="match status" value="1"/>
</dbReference>
<keyword evidence="1 3" id="KW-0210">Decarboxylase</keyword>
<reference evidence="8" key="1">
    <citation type="submission" date="2015-11" db="EMBL/GenBank/DDBJ databases">
        <authorList>
            <person name="Seth-Smith H.M.B."/>
        </authorList>
    </citation>
    <scope>NUCLEOTIDE SEQUENCE [LARGE SCALE GENOMIC DNA]</scope>
    <source>
        <strain evidence="8">2013Ark11</strain>
    </source>
</reference>
<feature type="region of interest" description="Phosphopantothenate--cysteine ligase" evidence="3">
    <location>
        <begin position="191"/>
        <end position="405"/>
    </location>
</feature>
<keyword evidence="3" id="KW-0479">Metal-binding</keyword>
<feature type="binding site" evidence="3">
    <location>
        <position position="279"/>
    </location>
    <ligand>
        <name>CTP</name>
        <dbReference type="ChEBI" id="CHEBI:37563"/>
    </ligand>
</feature>
<keyword evidence="3 4" id="KW-0285">Flavoprotein</keyword>
<comment type="pathway">
    <text evidence="3 4">Cofactor biosynthesis; coenzyme A biosynthesis; CoA from (R)-pantothenate: step 3/5.</text>
</comment>
<dbReference type="GO" id="GO:0010181">
    <property type="term" value="F:FMN binding"/>
    <property type="evidence" value="ECO:0007669"/>
    <property type="project" value="UniProtKB-UniRule"/>
</dbReference>
<evidence type="ECO:0000256" key="1">
    <source>
        <dbReference type="ARBA" id="ARBA00022793"/>
    </source>
</evidence>
<keyword evidence="3" id="KW-0511">Multifunctional enzyme</keyword>
<keyword evidence="3 4" id="KW-0436">Ligase</keyword>
<comment type="similarity">
    <text evidence="3 4">In the C-terminal section; belongs to the PPC synthetase family.</text>
</comment>
<dbReference type="OrthoDB" id="9802554at2"/>
<dbReference type="Proteomes" id="UP000198651">
    <property type="component" value="Chromosome I"/>
</dbReference>
<evidence type="ECO:0000313" key="7">
    <source>
        <dbReference type="EMBL" id="CUT18215.1"/>
    </source>
</evidence>
<comment type="cofactor">
    <cofactor evidence="3">
        <name>Mg(2+)</name>
        <dbReference type="ChEBI" id="CHEBI:18420"/>
    </cofactor>
</comment>
<feature type="binding site" evidence="3">
    <location>
        <position position="322"/>
    </location>
    <ligand>
        <name>CTP</name>
        <dbReference type="ChEBI" id="CHEBI:37563"/>
    </ligand>
</feature>
<evidence type="ECO:0000256" key="3">
    <source>
        <dbReference type="HAMAP-Rule" id="MF_02225"/>
    </source>
</evidence>
<feature type="domain" description="Flavoprotein" evidence="5">
    <location>
        <begin position="7"/>
        <end position="141"/>
    </location>
</feature>
<feature type="binding site" evidence="3">
    <location>
        <position position="340"/>
    </location>
    <ligand>
        <name>CTP</name>
        <dbReference type="ChEBI" id="CHEBI:37563"/>
    </ligand>
</feature>
<comment type="catalytic activity">
    <reaction evidence="3 4">
        <text>(R)-4'-phosphopantothenate + L-cysteine + CTP = N-[(R)-4-phosphopantothenoyl]-L-cysteine + CMP + diphosphate + H(+)</text>
        <dbReference type="Rhea" id="RHEA:19397"/>
        <dbReference type="ChEBI" id="CHEBI:10986"/>
        <dbReference type="ChEBI" id="CHEBI:15378"/>
        <dbReference type="ChEBI" id="CHEBI:33019"/>
        <dbReference type="ChEBI" id="CHEBI:35235"/>
        <dbReference type="ChEBI" id="CHEBI:37563"/>
        <dbReference type="ChEBI" id="CHEBI:59458"/>
        <dbReference type="ChEBI" id="CHEBI:60377"/>
        <dbReference type="EC" id="6.3.2.5"/>
    </reaction>
</comment>
<dbReference type="GO" id="GO:0004633">
    <property type="term" value="F:phosphopantothenoylcysteine decarboxylase activity"/>
    <property type="evidence" value="ECO:0007669"/>
    <property type="project" value="UniProtKB-UniRule"/>
</dbReference>
<evidence type="ECO:0000256" key="2">
    <source>
        <dbReference type="ARBA" id="ARBA00023239"/>
    </source>
</evidence>
<dbReference type="PATRIC" id="fig|1561003.3.peg.1460"/>
<dbReference type="InterPro" id="IPR003382">
    <property type="entry name" value="Flavoprotein"/>
</dbReference>
<dbReference type="InterPro" id="IPR035929">
    <property type="entry name" value="CoaB-like_sf"/>
</dbReference>
<dbReference type="GO" id="GO:0046872">
    <property type="term" value="F:metal ion binding"/>
    <property type="evidence" value="ECO:0007669"/>
    <property type="project" value="UniProtKB-KW"/>
</dbReference>
<protein>
    <recommendedName>
        <fullName evidence="3">Coenzyme A biosynthesis bifunctional protein CoaBC</fullName>
    </recommendedName>
    <alternativeName>
        <fullName evidence="3">DNA/pantothenate metabolism flavoprotein</fullName>
    </alternativeName>
    <alternativeName>
        <fullName evidence="3">Phosphopantothenoylcysteine synthetase/decarboxylase</fullName>
        <shortName evidence="3">PPCS-PPCDC</shortName>
    </alternativeName>
    <domain>
        <recommendedName>
            <fullName evidence="3">Phosphopantothenoylcysteine decarboxylase</fullName>
            <shortName evidence="3">PPC decarboxylase</shortName>
            <shortName evidence="3">PPC-DC</shortName>
            <ecNumber evidence="3">4.1.1.36</ecNumber>
        </recommendedName>
        <alternativeName>
            <fullName evidence="3">CoaC</fullName>
        </alternativeName>
    </domain>
    <domain>
        <recommendedName>
            <fullName evidence="3">Phosphopantothenate--cysteine ligase</fullName>
            <ecNumber evidence="3">6.3.2.5</ecNumber>
        </recommendedName>
        <alternativeName>
            <fullName evidence="3">CoaB</fullName>
        </alternativeName>
        <alternativeName>
            <fullName evidence="3">Phosphopantothenoylcysteine synthetase</fullName>
            <shortName evidence="3">PPC synthetase</shortName>
            <shortName evidence="3">PPC-S</shortName>
        </alternativeName>
    </domain>
</protein>
<gene>
    <name evidence="3 7" type="primary">coaBC</name>
    <name evidence="7" type="ORF">Ark11_1416</name>
</gene>
<feature type="active site" description="Proton donor" evidence="3">
    <location>
        <position position="158"/>
    </location>
</feature>
<comment type="pathway">
    <text evidence="3 4">Cofactor biosynthesis; coenzyme A biosynthesis; CoA from (R)-pantothenate: step 2/5.</text>
</comment>
<comment type="catalytic activity">
    <reaction evidence="3 4">
        <text>N-[(R)-4-phosphopantothenoyl]-L-cysteine + H(+) = (R)-4'-phosphopantetheine + CO2</text>
        <dbReference type="Rhea" id="RHEA:16793"/>
        <dbReference type="ChEBI" id="CHEBI:15378"/>
        <dbReference type="ChEBI" id="CHEBI:16526"/>
        <dbReference type="ChEBI" id="CHEBI:59458"/>
        <dbReference type="ChEBI" id="CHEBI:61723"/>
        <dbReference type="EC" id="4.1.1.36"/>
    </reaction>
</comment>
<comment type="function">
    <text evidence="3">Catalyzes two sequential steps in the biosynthesis of coenzyme A. In the first step cysteine is conjugated to 4'-phosphopantothenate to form 4-phosphopantothenoylcysteine. In the second step the latter compound is decarboxylated to form 4'-phosphopantotheine.</text>
</comment>
<keyword evidence="3" id="KW-0460">Magnesium</keyword>
<dbReference type="EMBL" id="LN906597">
    <property type="protein sequence ID" value="CUT18215.1"/>
    <property type="molecule type" value="Genomic_DNA"/>
</dbReference>
<dbReference type="SUPFAM" id="SSF52507">
    <property type="entry name" value="Homo-oligomeric flavin-containing Cys decarboxylases, HFCD"/>
    <property type="match status" value="1"/>
</dbReference>
<dbReference type="EC" id="6.3.2.5" evidence="3"/>
<feature type="binding site" evidence="3">
    <location>
        <position position="289"/>
    </location>
    <ligand>
        <name>CTP</name>
        <dbReference type="ChEBI" id="CHEBI:37563"/>
    </ligand>
</feature>
<proteinExistence type="inferred from homology"/>
<dbReference type="AlphaFoldDB" id="A0A0S4M359"/>
<sequence>MQSNNPHLILGVTAGVAAYKSLELVRILIKNGWEVDVILSPKAQHLIHPSMFQSLIHKNVWCEDSTAESDTGMPHIQLSRNADAILISPATANFIAKLAHGIADNTLLTTVLAKKIPLIVAPSMNKQMWNNPATQRNIDILKHDGVDVIAPDTGEQACGEYGIGRSHEARVIFEYVRNKLVSGDLFGGKKILITAGPTIEKIDAVRYLTNRSSGKMGYSLAETAYKMGAEVTLVSGPTHIPPPPFACVIKVQTSEEMYSAVNDRAKNQDIFISAAAVSDYTPVTYSDKKTTKKDEITIKLRKTADILALVAKQHKDLFCVGFCCETDELDKNSERKRIEKNARLMVGNLVRNSIGKDSNSVVLYDEHGKTILTQNPKIVVAQQIMQHIYLLMAEENNTSQQPKEY</sequence>
<dbReference type="GO" id="GO:0015941">
    <property type="term" value="P:pantothenate catabolic process"/>
    <property type="evidence" value="ECO:0007669"/>
    <property type="project" value="InterPro"/>
</dbReference>
<evidence type="ECO:0000256" key="4">
    <source>
        <dbReference type="RuleBase" id="RU364078"/>
    </source>
</evidence>
<comment type="similarity">
    <text evidence="3 4">In the N-terminal section; belongs to the HFCD (homo-oligomeric flavin containing Cys decarboxylase) superfamily.</text>
</comment>
<feature type="domain" description="DNA/pantothenate metabolism flavoprotein C-terminal" evidence="6">
    <location>
        <begin position="188"/>
        <end position="388"/>
    </location>
</feature>
<dbReference type="PANTHER" id="PTHR14359:SF6">
    <property type="entry name" value="PHOSPHOPANTOTHENOYLCYSTEINE DECARBOXYLASE"/>
    <property type="match status" value="1"/>
</dbReference>
<dbReference type="Pfam" id="PF04127">
    <property type="entry name" value="DFP"/>
    <property type="match status" value="1"/>
</dbReference>
<dbReference type="EC" id="4.1.1.36" evidence="3"/>
<keyword evidence="2 3" id="KW-0456">Lyase</keyword>
<dbReference type="InterPro" id="IPR007085">
    <property type="entry name" value="DNA/pantothenate-metab_flavo_C"/>
</dbReference>
<comment type="caution">
    <text evidence="3">Lacks conserved residue(s) required for the propagation of feature annotation.</text>
</comment>
<evidence type="ECO:0000313" key="8">
    <source>
        <dbReference type="Proteomes" id="UP000198651"/>
    </source>
</evidence>
<dbReference type="Pfam" id="PF02441">
    <property type="entry name" value="Flavoprotein"/>
    <property type="match status" value="1"/>
</dbReference>
<feature type="region of interest" description="Phosphopantothenoylcysteine decarboxylase" evidence="3">
    <location>
        <begin position="1"/>
        <end position="190"/>
    </location>
</feature>
<dbReference type="Gene3D" id="3.40.50.1950">
    <property type="entry name" value="Flavin prenyltransferase-like"/>
    <property type="match status" value="1"/>
</dbReference>
<evidence type="ECO:0000259" key="6">
    <source>
        <dbReference type="Pfam" id="PF04127"/>
    </source>
</evidence>
<dbReference type="SUPFAM" id="SSF102645">
    <property type="entry name" value="CoaB-like"/>
    <property type="match status" value="1"/>
</dbReference>
<dbReference type="GO" id="GO:0071513">
    <property type="term" value="C:phosphopantothenoylcysteine decarboxylase complex"/>
    <property type="evidence" value="ECO:0007669"/>
    <property type="project" value="TreeGrafter"/>
</dbReference>
<dbReference type="GO" id="GO:0015937">
    <property type="term" value="P:coenzyme A biosynthetic process"/>
    <property type="evidence" value="ECO:0007669"/>
    <property type="project" value="UniProtKB-UniRule"/>
</dbReference>
<keyword evidence="8" id="KW-1185">Reference proteome</keyword>
<dbReference type="InterPro" id="IPR036551">
    <property type="entry name" value="Flavin_trans-like"/>
</dbReference>
<keyword evidence="3 4" id="KW-0288">FMN</keyword>
<comment type="function">
    <text evidence="4">Catalyzes two steps in the biosynthesis of coenzyme A. In the first step cysteine is conjugated to 4'-phosphopantothenate to form 4-phosphopantothenoylcysteine, in the latter compound is decarboxylated to form 4'-phosphopantotheine.</text>
</comment>